<evidence type="ECO:0000313" key="3">
    <source>
        <dbReference type="Proteomes" id="UP000054771"/>
    </source>
</evidence>
<feature type="compositionally biased region" description="Polar residues" evidence="1">
    <location>
        <begin position="181"/>
        <end position="194"/>
    </location>
</feature>
<accession>A0A0U5GEZ9</accession>
<dbReference type="OMA" id="FVDPRNC"/>
<sequence>MAVGTEGVDNPFHVLISEAQHDPTELQRLYEIHRVNRNSQQRGKILSESFPGWSVDTILSRLEGPDKEDGFVDPRNCLVIWARPPPAVREVIRFVQDELKSVAPALWLMPLENLHTTVLEVAHSRTEEEIEALVKTLHSSTDVHPSQIASYPVTHPTRLVKPMVSFDSAALALSFVPAAGETSQGQEPELQSRTEPAASNPDQYTYHHLRGDIWDLVRRADIPVASRYVVPSAHVTIARFISQTGFAVGDNENDAVKVDRSQVETFIDKIAEINRKLEADYWPRDGAVPAGGEWVVGREGLVLRRGRVWYGGGEDVLFE</sequence>
<proteinExistence type="predicted"/>
<evidence type="ECO:0000313" key="2">
    <source>
        <dbReference type="EMBL" id="CEL09256.1"/>
    </source>
</evidence>
<organism evidence="2 3">
    <name type="scientific">Aspergillus calidoustus</name>
    <dbReference type="NCBI Taxonomy" id="454130"/>
    <lineage>
        <taxon>Eukaryota</taxon>
        <taxon>Fungi</taxon>
        <taxon>Dikarya</taxon>
        <taxon>Ascomycota</taxon>
        <taxon>Pezizomycotina</taxon>
        <taxon>Eurotiomycetes</taxon>
        <taxon>Eurotiomycetidae</taxon>
        <taxon>Eurotiales</taxon>
        <taxon>Aspergillaceae</taxon>
        <taxon>Aspergillus</taxon>
        <taxon>Aspergillus subgen. Nidulantes</taxon>
    </lineage>
</organism>
<dbReference type="EMBL" id="CDMC01000013">
    <property type="protein sequence ID" value="CEL09256.1"/>
    <property type="molecule type" value="Genomic_DNA"/>
</dbReference>
<dbReference type="SUPFAM" id="SSF55144">
    <property type="entry name" value="LigT-like"/>
    <property type="match status" value="1"/>
</dbReference>
<protein>
    <recommendedName>
        <fullName evidence="4">RNA ligase/cyclic nucleotide phosphodiesterase</fullName>
    </recommendedName>
</protein>
<dbReference type="Proteomes" id="UP000054771">
    <property type="component" value="Unassembled WGS sequence"/>
</dbReference>
<name>A0A0U5GEZ9_ASPCI</name>
<keyword evidence="3" id="KW-1185">Reference proteome</keyword>
<reference evidence="3" key="1">
    <citation type="journal article" date="2016" name="Genome Announc.">
        <title>Draft genome sequences of fungus Aspergillus calidoustus.</title>
        <authorList>
            <person name="Horn F."/>
            <person name="Linde J."/>
            <person name="Mattern D.J."/>
            <person name="Walther G."/>
            <person name="Guthke R."/>
            <person name="Scherlach K."/>
            <person name="Martin K."/>
            <person name="Brakhage A.A."/>
            <person name="Petzke L."/>
            <person name="Valiante V."/>
        </authorList>
    </citation>
    <scope>NUCLEOTIDE SEQUENCE [LARGE SCALE GENOMIC DNA]</scope>
    <source>
        <strain evidence="3">SF006504</strain>
    </source>
</reference>
<gene>
    <name evidence="2" type="ORF">ASPCAL12395</name>
</gene>
<evidence type="ECO:0008006" key="4">
    <source>
        <dbReference type="Google" id="ProtNLM"/>
    </source>
</evidence>
<feature type="region of interest" description="Disordered" evidence="1">
    <location>
        <begin position="181"/>
        <end position="202"/>
    </location>
</feature>
<dbReference type="OrthoDB" id="2967263at2759"/>
<dbReference type="STRING" id="454130.A0A0U5GEZ9"/>
<dbReference type="AlphaFoldDB" id="A0A0U5GEZ9"/>
<evidence type="ECO:0000256" key="1">
    <source>
        <dbReference type="SAM" id="MobiDB-lite"/>
    </source>
</evidence>
<dbReference type="InterPro" id="IPR009097">
    <property type="entry name" value="Cyclic_Pdiesterase"/>
</dbReference>